<organism evidence="4 5">
    <name type="scientific">Secundilactobacillus kimchicus JCM 15530</name>
    <dbReference type="NCBI Taxonomy" id="1302272"/>
    <lineage>
        <taxon>Bacteria</taxon>
        <taxon>Bacillati</taxon>
        <taxon>Bacillota</taxon>
        <taxon>Bacilli</taxon>
        <taxon>Lactobacillales</taxon>
        <taxon>Lactobacillaceae</taxon>
        <taxon>Secundilactobacillus</taxon>
    </lineage>
</organism>
<dbReference type="EMBL" id="AZCX01000011">
    <property type="protein sequence ID" value="KRK47190.1"/>
    <property type="molecule type" value="Genomic_DNA"/>
</dbReference>
<protein>
    <recommendedName>
        <fullName evidence="2">Phosphoesterase</fullName>
        <ecNumber evidence="2">3.1.4.-</ecNumber>
    </recommendedName>
</protein>
<dbReference type="STRING" id="1302272.FC96_GL000650"/>
<evidence type="ECO:0000313" key="5">
    <source>
        <dbReference type="Proteomes" id="UP000050911"/>
    </source>
</evidence>
<comment type="cofactor">
    <cofactor evidence="2">
        <name>a divalent metal cation</name>
        <dbReference type="ChEBI" id="CHEBI:60240"/>
    </cofactor>
</comment>
<reference evidence="4 5" key="1">
    <citation type="journal article" date="2015" name="Genome Announc.">
        <title>Expanding the biotechnology potential of lactobacilli through comparative genomics of 213 strains and associated genera.</title>
        <authorList>
            <person name="Sun Z."/>
            <person name="Harris H.M."/>
            <person name="McCann A."/>
            <person name="Guo C."/>
            <person name="Argimon S."/>
            <person name="Zhang W."/>
            <person name="Yang X."/>
            <person name="Jeffery I.B."/>
            <person name="Cooney J.C."/>
            <person name="Kagawa T.F."/>
            <person name="Liu W."/>
            <person name="Song Y."/>
            <person name="Salvetti E."/>
            <person name="Wrobel A."/>
            <person name="Rasinkangas P."/>
            <person name="Parkhill J."/>
            <person name="Rea M.C."/>
            <person name="O'Sullivan O."/>
            <person name="Ritari J."/>
            <person name="Douillard F.P."/>
            <person name="Paul Ross R."/>
            <person name="Yang R."/>
            <person name="Briner A.E."/>
            <person name="Felis G.E."/>
            <person name="de Vos W.M."/>
            <person name="Barrangou R."/>
            <person name="Klaenhammer T.R."/>
            <person name="Caufield P.W."/>
            <person name="Cui Y."/>
            <person name="Zhang H."/>
            <person name="O'Toole P.W."/>
        </authorList>
    </citation>
    <scope>NUCLEOTIDE SEQUENCE [LARGE SCALE GENOMIC DNA]</scope>
    <source>
        <strain evidence="4 5">JCM 15530</strain>
    </source>
</reference>
<dbReference type="InterPro" id="IPR041802">
    <property type="entry name" value="MPP_YfcE"/>
</dbReference>
<evidence type="ECO:0000256" key="1">
    <source>
        <dbReference type="ARBA" id="ARBA00008950"/>
    </source>
</evidence>
<dbReference type="RefSeq" id="WP_056943035.1">
    <property type="nucleotide sequence ID" value="NZ_AZCX01000011.1"/>
</dbReference>
<dbReference type="Gene3D" id="3.60.21.10">
    <property type="match status" value="1"/>
</dbReference>
<name>A0A0R1HL08_9LACO</name>
<keyword evidence="2" id="KW-0479">Metal-binding</keyword>
<gene>
    <name evidence="4" type="ORF">FC96_GL000650</name>
</gene>
<sequence>MKFLVISDNHGDRDILSAIYKANAKNVTAIFHCGDSELSVSDPLFQNQYVVQGNNDYGQNFPVEVTVPFESETVYMTHGDHYQVNFGLTQLSLRGKEVGASLVFFGHTHQLMADYVDQTLYLNPGSISLPRGEFRFLGGTYAIVDVDRQTIDVQFYTRDQEPVPELHQKFSR</sequence>
<accession>A0A0R1HL08</accession>
<dbReference type="InterPro" id="IPR029052">
    <property type="entry name" value="Metallo-depent_PP-like"/>
</dbReference>
<dbReference type="GO" id="GO:0016787">
    <property type="term" value="F:hydrolase activity"/>
    <property type="evidence" value="ECO:0007669"/>
    <property type="project" value="UniProtKB-UniRule"/>
</dbReference>
<comment type="similarity">
    <text evidence="1 2">Belongs to the metallophosphoesterase superfamily. YfcE family.</text>
</comment>
<comment type="caution">
    <text evidence="4">The sequence shown here is derived from an EMBL/GenBank/DDBJ whole genome shotgun (WGS) entry which is preliminary data.</text>
</comment>
<evidence type="ECO:0000259" key="3">
    <source>
        <dbReference type="Pfam" id="PF12850"/>
    </source>
</evidence>
<dbReference type="SUPFAM" id="SSF56300">
    <property type="entry name" value="Metallo-dependent phosphatases"/>
    <property type="match status" value="1"/>
</dbReference>
<dbReference type="PATRIC" id="fig|1302272.5.peg.649"/>
<dbReference type="EC" id="3.1.4.-" evidence="2"/>
<dbReference type="PANTHER" id="PTHR11124">
    <property type="entry name" value="VACUOLAR SORTING PROTEIN VPS29"/>
    <property type="match status" value="1"/>
</dbReference>
<dbReference type="Pfam" id="PF12850">
    <property type="entry name" value="Metallophos_2"/>
    <property type="match status" value="1"/>
</dbReference>
<dbReference type="Proteomes" id="UP000050911">
    <property type="component" value="Unassembled WGS sequence"/>
</dbReference>
<keyword evidence="5" id="KW-1185">Reference proteome</keyword>
<dbReference type="InterPro" id="IPR024654">
    <property type="entry name" value="Calcineurin-like_PHP_lpxH"/>
</dbReference>
<evidence type="ECO:0000256" key="2">
    <source>
        <dbReference type="RuleBase" id="RU362039"/>
    </source>
</evidence>
<dbReference type="OrthoDB" id="9800565at2"/>
<evidence type="ECO:0000313" key="4">
    <source>
        <dbReference type="EMBL" id="KRK47190.1"/>
    </source>
</evidence>
<feature type="domain" description="Calcineurin-like phosphoesterase" evidence="3">
    <location>
        <begin position="1"/>
        <end position="148"/>
    </location>
</feature>
<dbReference type="NCBIfam" id="TIGR00040">
    <property type="entry name" value="yfcE"/>
    <property type="match status" value="1"/>
</dbReference>
<dbReference type="AlphaFoldDB" id="A0A0R1HL08"/>
<proteinExistence type="inferred from homology"/>
<dbReference type="InterPro" id="IPR000979">
    <property type="entry name" value="Phosphodiesterase_MJ0936/Vps29"/>
</dbReference>
<dbReference type="CDD" id="cd00841">
    <property type="entry name" value="MPP_YfcE"/>
    <property type="match status" value="1"/>
</dbReference>
<dbReference type="GO" id="GO:0046872">
    <property type="term" value="F:metal ion binding"/>
    <property type="evidence" value="ECO:0007669"/>
    <property type="project" value="UniProtKB-KW"/>
</dbReference>